<evidence type="ECO:0000313" key="10">
    <source>
        <dbReference type="EMBL" id="QKM70555.1"/>
    </source>
</evidence>
<feature type="domain" description="PPIase FKBP-type" evidence="9">
    <location>
        <begin position="90"/>
        <end position="178"/>
    </location>
</feature>
<evidence type="ECO:0000256" key="4">
    <source>
        <dbReference type="ARBA" id="ARBA00023110"/>
    </source>
</evidence>
<evidence type="ECO:0000256" key="5">
    <source>
        <dbReference type="ARBA" id="ARBA00023235"/>
    </source>
</evidence>
<keyword evidence="4 6" id="KW-0697">Rotamase</keyword>
<dbReference type="Gene3D" id="3.10.50.40">
    <property type="match status" value="2"/>
</dbReference>
<evidence type="ECO:0000259" key="9">
    <source>
        <dbReference type="PROSITE" id="PS50059"/>
    </source>
</evidence>
<evidence type="ECO:0000256" key="7">
    <source>
        <dbReference type="SAM" id="MobiDB-lite"/>
    </source>
</evidence>
<organism evidence="10 11">
    <name type="scientific">Streptomyces tsukubensis (strain DSM 42081 / NBRC 108919 / NRRL 18488 / 9993)</name>
    <dbReference type="NCBI Taxonomy" id="1114943"/>
    <lineage>
        <taxon>Bacteria</taxon>
        <taxon>Bacillati</taxon>
        <taxon>Actinomycetota</taxon>
        <taxon>Actinomycetes</taxon>
        <taxon>Kitasatosporales</taxon>
        <taxon>Streptomycetaceae</taxon>
        <taxon>Streptomyces</taxon>
    </lineage>
</organism>
<dbReference type="InterPro" id="IPR046357">
    <property type="entry name" value="PPIase_dom_sf"/>
</dbReference>
<keyword evidence="5 6" id="KW-0413">Isomerase</keyword>
<dbReference type="Proteomes" id="UP000005940">
    <property type="component" value="Chromosome"/>
</dbReference>
<evidence type="ECO:0000256" key="6">
    <source>
        <dbReference type="PROSITE-ProRule" id="PRU00277"/>
    </source>
</evidence>
<dbReference type="AlphaFoldDB" id="A0A7G3UMC8"/>
<reference evidence="10 11" key="1">
    <citation type="journal article" date="2012" name="J. Bacteriol.">
        <title>Draft genome of Streptomyces tsukubaensis NRRL 18488, the producer of the clinically important immunosuppressant tacrolimus (FK506).</title>
        <authorList>
            <person name="Barreiro C."/>
            <person name="Prieto C."/>
            <person name="Sola-Landa A."/>
            <person name="Solera E."/>
            <person name="Martinez-Castro M."/>
            <person name="Perez-Redondo R."/>
            <person name="Garcia-Estrada C."/>
            <person name="Aparicio J.F."/>
            <person name="Fernandez-Martinez L.T."/>
            <person name="Santos-Aberturas J."/>
            <person name="Salehi-Najafabadi Z."/>
            <person name="Rodriguez-Garcia A."/>
            <person name="Tauch A."/>
            <person name="Martin J.F."/>
        </authorList>
    </citation>
    <scope>NUCLEOTIDE SEQUENCE [LARGE SCALE GENOMIC DNA]</scope>
    <source>
        <strain evidence="11">DSM 42081 / NBRC 108919 / NRRL 18488 / 9993</strain>
    </source>
</reference>
<dbReference type="SUPFAM" id="SSF54534">
    <property type="entry name" value="FKBP-like"/>
    <property type="match status" value="2"/>
</dbReference>
<sequence>MRSEEHVRRPAGLRALCGLLVVPALLLSTAACGSEDKGSDSISSKGGLPAITDGADFGKKPTLAKGEGTPPKELKIEVLSEGKGAALKKGDQAQVNYYGQEWDETEPFDTSFGKGQPFPVTIGGGGVIEGWQKALAGQKVGSRLEVSIPPDLAYGKTARGDIKANATLVFVMDIVKGTTVPQAAKGTAVPQTNAALPKVGVNTDGKAPAVTFPKDAEAPKKLVSEYVLEGSGPAVTDKDSVVVKYDAFLWDGAKKFGGTYAMDMTETLSLQNLGVKGLKDGLVGKKVGSRVLLVVPPDQGFGDQEQQGIPKNSTMVFAMDILAKV</sequence>
<name>A0A7G3UMC8_STRT9</name>
<feature type="region of interest" description="Disordered" evidence="7">
    <location>
        <begin position="35"/>
        <end position="71"/>
    </location>
</feature>
<comment type="similarity">
    <text evidence="2">Belongs to the FKBP-type PPIase family.</text>
</comment>
<dbReference type="InterPro" id="IPR001179">
    <property type="entry name" value="PPIase_FKBP_dom"/>
</dbReference>
<evidence type="ECO:0000256" key="3">
    <source>
        <dbReference type="ARBA" id="ARBA00013194"/>
    </source>
</evidence>
<dbReference type="PROSITE" id="PS50059">
    <property type="entry name" value="FKBP_PPIASE"/>
    <property type="match status" value="2"/>
</dbReference>
<feature type="signal peptide" evidence="8">
    <location>
        <begin position="1"/>
        <end position="33"/>
    </location>
</feature>
<dbReference type="PROSITE" id="PS51257">
    <property type="entry name" value="PROKAR_LIPOPROTEIN"/>
    <property type="match status" value="1"/>
</dbReference>
<evidence type="ECO:0000256" key="1">
    <source>
        <dbReference type="ARBA" id="ARBA00000971"/>
    </source>
</evidence>
<dbReference type="GO" id="GO:0003755">
    <property type="term" value="F:peptidyl-prolyl cis-trans isomerase activity"/>
    <property type="evidence" value="ECO:0007669"/>
    <property type="project" value="UniProtKB-KW"/>
</dbReference>
<dbReference type="EC" id="5.2.1.8" evidence="3 6"/>
<dbReference type="EMBL" id="CP029159">
    <property type="protein sequence ID" value="QKM70555.1"/>
    <property type="molecule type" value="Genomic_DNA"/>
</dbReference>
<comment type="catalytic activity">
    <reaction evidence="1 6">
        <text>[protein]-peptidylproline (omega=180) = [protein]-peptidylproline (omega=0)</text>
        <dbReference type="Rhea" id="RHEA:16237"/>
        <dbReference type="Rhea" id="RHEA-COMP:10747"/>
        <dbReference type="Rhea" id="RHEA-COMP:10748"/>
        <dbReference type="ChEBI" id="CHEBI:83833"/>
        <dbReference type="ChEBI" id="CHEBI:83834"/>
        <dbReference type="EC" id="5.2.1.8"/>
    </reaction>
</comment>
<feature type="domain" description="PPIase FKBP-type" evidence="9">
    <location>
        <begin position="238"/>
        <end position="325"/>
    </location>
</feature>
<dbReference type="PANTHER" id="PTHR43811:SF19">
    <property type="entry name" value="39 KDA FK506-BINDING NUCLEAR PROTEIN"/>
    <property type="match status" value="1"/>
</dbReference>
<evidence type="ECO:0000313" key="11">
    <source>
        <dbReference type="Proteomes" id="UP000005940"/>
    </source>
</evidence>
<proteinExistence type="inferred from homology"/>
<dbReference type="PANTHER" id="PTHR43811">
    <property type="entry name" value="FKBP-TYPE PEPTIDYL-PROLYL CIS-TRANS ISOMERASE FKPA"/>
    <property type="match status" value="1"/>
</dbReference>
<keyword evidence="8" id="KW-0732">Signal</keyword>
<feature type="chain" id="PRO_5028915194" description="peptidylprolyl isomerase" evidence="8">
    <location>
        <begin position="34"/>
        <end position="325"/>
    </location>
</feature>
<gene>
    <name evidence="10" type="ORF">STSU_028860</name>
</gene>
<evidence type="ECO:0000256" key="2">
    <source>
        <dbReference type="ARBA" id="ARBA00006577"/>
    </source>
</evidence>
<protein>
    <recommendedName>
        <fullName evidence="3 6">peptidylprolyl isomerase</fullName>
        <ecNumber evidence="3 6">5.2.1.8</ecNumber>
    </recommendedName>
</protein>
<evidence type="ECO:0000256" key="8">
    <source>
        <dbReference type="SAM" id="SignalP"/>
    </source>
</evidence>
<accession>A0A7G3UMC8</accession>
<dbReference type="Pfam" id="PF00254">
    <property type="entry name" value="FKBP_C"/>
    <property type="match status" value="2"/>
</dbReference>
<keyword evidence="11" id="KW-1185">Reference proteome</keyword>